<dbReference type="InterPro" id="IPR001278">
    <property type="entry name" value="Arg-tRNA-ligase"/>
</dbReference>
<dbReference type="EMBL" id="RBIE01000001">
    <property type="protein sequence ID" value="RKQ63989.1"/>
    <property type="molecule type" value="Genomic_DNA"/>
</dbReference>
<evidence type="ECO:0000256" key="6">
    <source>
        <dbReference type="ARBA" id="ARBA00022741"/>
    </source>
</evidence>
<dbReference type="SMART" id="SM01016">
    <property type="entry name" value="Arg_tRNA_synt_N"/>
    <property type="match status" value="1"/>
</dbReference>
<dbReference type="SMART" id="SM00836">
    <property type="entry name" value="DALR_1"/>
    <property type="match status" value="1"/>
</dbReference>
<gene>
    <name evidence="11" type="primary">argS</name>
    <name evidence="15" type="ORF">C7457_0879</name>
</gene>
<dbReference type="RefSeq" id="WP_121170362.1">
    <property type="nucleotide sequence ID" value="NZ_RBIE01000001.1"/>
</dbReference>
<evidence type="ECO:0000256" key="4">
    <source>
        <dbReference type="ARBA" id="ARBA00022490"/>
    </source>
</evidence>
<feature type="domain" description="DALR anticodon binding" evidence="13">
    <location>
        <begin position="428"/>
        <end position="546"/>
    </location>
</feature>
<name>A0A420W9J8_9BACT</name>
<dbReference type="SUPFAM" id="SSF47323">
    <property type="entry name" value="Anticodon-binding domain of a subclass of class I aminoacyl-tRNA synthetases"/>
    <property type="match status" value="1"/>
</dbReference>
<dbReference type="Gene3D" id="1.10.730.10">
    <property type="entry name" value="Isoleucyl-tRNA Synthetase, Domain 1"/>
    <property type="match status" value="1"/>
</dbReference>
<evidence type="ECO:0000256" key="9">
    <source>
        <dbReference type="ARBA" id="ARBA00023146"/>
    </source>
</evidence>
<evidence type="ECO:0000256" key="10">
    <source>
        <dbReference type="ARBA" id="ARBA00049339"/>
    </source>
</evidence>
<dbReference type="GO" id="GO:0005524">
    <property type="term" value="F:ATP binding"/>
    <property type="evidence" value="ECO:0007669"/>
    <property type="project" value="UniProtKB-UniRule"/>
</dbReference>
<dbReference type="PROSITE" id="PS00178">
    <property type="entry name" value="AA_TRNA_LIGASE_I"/>
    <property type="match status" value="1"/>
</dbReference>
<dbReference type="InterPro" id="IPR008909">
    <property type="entry name" value="DALR_anticod-bd"/>
</dbReference>
<keyword evidence="6 11" id="KW-0547">Nucleotide-binding</keyword>
<dbReference type="PANTHER" id="PTHR11956:SF5">
    <property type="entry name" value="ARGININE--TRNA LIGASE, CYTOPLASMIC"/>
    <property type="match status" value="1"/>
</dbReference>
<comment type="caution">
    <text evidence="15">The sequence shown here is derived from an EMBL/GenBank/DDBJ whole genome shotgun (WGS) entry which is preliminary data.</text>
</comment>
<comment type="subunit">
    <text evidence="3 11">Monomer.</text>
</comment>
<dbReference type="PRINTS" id="PR01038">
    <property type="entry name" value="TRNASYNTHARG"/>
</dbReference>
<keyword evidence="9 11" id="KW-0030">Aminoacyl-tRNA synthetase</keyword>
<evidence type="ECO:0000259" key="14">
    <source>
        <dbReference type="SMART" id="SM01016"/>
    </source>
</evidence>
<evidence type="ECO:0000256" key="11">
    <source>
        <dbReference type="HAMAP-Rule" id="MF_00123"/>
    </source>
</evidence>
<keyword evidence="16" id="KW-1185">Reference proteome</keyword>
<evidence type="ECO:0000313" key="16">
    <source>
        <dbReference type="Proteomes" id="UP000280881"/>
    </source>
</evidence>
<dbReference type="GO" id="GO:0005737">
    <property type="term" value="C:cytoplasm"/>
    <property type="evidence" value="ECO:0007669"/>
    <property type="project" value="UniProtKB-SubCell"/>
</dbReference>
<dbReference type="InterPro" id="IPR009080">
    <property type="entry name" value="tRNAsynth_Ia_anticodon-bd"/>
</dbReference>
<dbReference type="InterPro" id="IPR036695">
    <property type="entry name" value="Arg-tRNA-synth_N_sf"/>
</dbReference>
<dbReference type="EC" id="6.1.1.19" evidence="11"/>
<dbReference type="HAMAP" id="MF_00123">
    <property type="entry name" value="Arg_tRNA_synth"/>
    <property type="match status" value="1"/>
</dbReference>
<dbReference type="OrthoDB" id="9805987at2"/>
<dbReference type="InterPro" id="IPR035684">
    <property type="entry name" value="ArgRS_core"/>
</dbReference>
<dbReference type="SUPFAM" id="SSF52374">
    <property type="entry name" value="Nucleotidylyl transferase"/>
    <property type="match status" value="1"/>
</dbReference>
<keyword evidence="5 11" id="KW-0436">Ligase</keyword>
<evidence type="ECO:0000313" key="15">
    <source>
        <dbReference type="EMBL" id="RKQ63989.1"/>
    </source>
</evidence>
<dbReference type="PANTHER" id="PTHR11956">
    <property type="entry name" value="ARGINYL-TRNA SYNTHETASE"/>
    <property type="match status" value="1"/>
</dbReference>
<feature type="domain" description="Arginyl tRNA synthetase N-terminal" evidence="14">
    <location>
        <begin position="3"/>
        <end position="89"/>
    </location>
</feature>
<accession>A0A420W9J8</accession>
<sequence>MKELIKEKVKEVVSEIYGDDALEILERASFEKPKRKEFGDLATNVAFLLSKVVKQSPRAIAEEVVRKLSKFPEFEKVEVAGAGFINFTFSQELFSQILKEVVEEDFYTTNIGKGERVLLEYVSANPTGPLHVGHGRGAVVGDVLSRIMKLSGFEVEREFYINDAGRQIYLLGLSIYLRAKELKGEEVEFPEDAYRGEYILEVARELLKLRPDFLELPQEEAIKVASEFGKEFLLKKIQEDLKELKVEFDNWFSEKSLYEKGEVEEVLRILEEKGLIYEKEGAFWLKTTLFGDDKDRVVRRSNGEFTYFASDIAYHWDKIKRGYDRAIDIWGADHHGYIPRVKAAIEALGKDPDWLEVILIQLVKLFKGGKEVKMSKRKGDFVTLKWLMDEVGVDAVRFFFLLKRHDTPLDFDIDLALSTKSENPVYYVQYAHARLCSVLDKAKEEGFKPSSTNLNLLSSEEERELISMCYLLRYELQAAALKREPHRLTYYLIDLASTLHRFYNKHRVVNREDRELTEARLYLVEGVRRTIEIGLGILNVKAPRRM</sequence>
<dbReference type="FunFam" id="1.10.730.10:FF:000008">
    <property type="entry name" value="Arginine--tRNA ligase"/>
    <property type="match status" value="1"/>
</dbReference>
<evidence type="ECO:0000256" key="7">
    <source>
        <dbReference type="ARBA" id="ARBA00022840"/>
    </source>
</evidence>
<dbReference type="GO" id="GO:0006420">
    <property type="term" value="P:arginyl-tRNA aminoacylation"/>
    <property type="evidence" value="ECO:0007669"/>
    <property type="project" value="UniProtKB-UniRule"/>
</dbReference>
<dbReference type="FunFam" id="3.40.50.620:FF:000062">
    <property type="entry name" value="Arginine--tRNA ligase"/>
    <property type="match status" value="1"/>
</dbReference>
<dbReference type="Gene3D" id="3.30.1360.70">
    <property type="entry name" value="Arginyl tRNA synthetase N-terminal domain"/>
    <property type="match status" value="1"/>
</dbReference>
<evidence type="ECO:0000256" key="12">
    <source>
        <dbReference type="RuleBase" id="RU363038"/>
    </source>
</evidence>
<keyword evidence="7 11" id="KW-0067">ATP-binding</keyword>
<dbReference type="AlphaFoldDB" id="A0A420W9J8"/>
<dbReference type="CDD" id="cd00671">
    <property type="entry name" value="ArgRS_core"/>
    <property type="match status" value="1"/>
</dbReference>
<keyword evidence="4 11" id="KW-0963">Cytoplasm</keyword>
<reference evidence="15 16" key="1">
    <citation type="submission" date="2018-10" db="EMBL/GenBank/DDBJ databases">
        <title>Genomic Encyclopedia of Type Strains, Phase IV (KMG-IV): sequencing the most valuable type-strain genomes for metagenomic binning, comparative biology and taxonomic classification.</title>
        <authorList>
            <person name="Goeker M."/>
        </authorList>
    </citation>
    <scope>NUCLEOTIDE SEQUENCE [LARGE SCALE GENOMIC DNA]</scope>
    <source>
        <strain evidence="15 16">DSM 15521</strain>
    </source>
</reference>
<evidence type="ECO:0000256" key="2">
    <source>
        <dbReference type="ARBA" id="ARBA00005594"/>
    </source>
</evidence>
<dbReference type="SUPFAM" id="SSF55190">
    <property type="entry name" value="Arginyl-tRNA synthetase (ArgRS), N-terminal 'additional' domain"/>
    <property type="match status" value="1"/>
</dbReference>
<evidence type="ECO:0000256" key="5">
    <source>
        <dbReference type="ARBA" id="ARBA00022598"/>
    </source>
</evidence>
<comment type="subcellular location">
    <subcellularLocation>
        <location evidence="1 11">Cytoplasm</location>
    </subcellularLocation>
</comment>
<protein>
    <recommendedName>
        <fullName evidence="11">Arginine--tRNA ligase</fullName>
        <ecNumber evidence="11">6.1.1.19</ecNumber>
    </recommendedName>
    <alternativeName>
        <fullName evidence="11">Arginyl-tRNA synthetase</fullName>
        <shortName evidence="11">ArgRS</shortName>
    </alternativeName>
</protein>
<evidence type="ECO:0000256" key="8">
    <source>
        <dbReference type="ARBA" id="ARBA00022917"/>
    </source>
</evidence>
<dbReference type="GO" id="GO:0004814">
    <property type="term" value="F:arginine-tRNA ligase activity"/>
    <property type="evidence" value="ECO:0007669"/>
    <property type="project" value="UniProtKB-UniRule"/>
</dbReference>
<comment type="catalytic activity">
    <reaction evidence="10 11">
        <text>tRNA(Arg) + L-arginine + ATP = L-arginyl-tRNA(Arg) + AMP + diphosphate</text>
        <dbReference type="Rhea" id="RHEA:20301"/>
        <dbReference type="Rhea" id="RHEA-COMP:9658"/>
        <dbReference type="Rhea" id="RHEA-COMP:9673"/>
        <dbReference type="ChEBI" id="CHEBI:30616"/>
        <dbReference type="ChEBI" id="CHEBI:32682"/>
        <dbReference type="ChEBI" id="CHEBI:33019"/>
        <dbReference type="ChEBI" id="CHEBI:78442"/>
        <dbReference type="ChEBI" id="CHEBI:78513"/>
        <dbReference type="ChEBI" id="CHEBI:456215"/>
        <dbReference type="EC" id="6.1.1.19"/>
    </reaction>
</comment>
<comment type="similarity">
    <text evidence="2 11 12">Belongs to the class-I aminoacyl-tRNA synthetase family.</text>
</comment>
<dbReference type="NCBIfam" id="TIGR00456">
    <property type="entry name" value="argS"/>
    <property type="match status" value="1"/>
</dbReference>
<dbReference type="Pfam" id="PF03485">
    <property type="entry name" value="Arg_tRNA_synt_N"/>
    <property type="match status" value="1"/>
</dbReference>
<evidence type="ECO:0000256" key="1">
    <source>
        <dbReference type="ARBA" id="ARBA00004496"/>
    </source>
</evidence>
<organism evidence="15 16">
    <name type="scientific">Thermovibrio guaymasensis</name>
    <dbReference type="NCBI Taxonomy" id="240167"/>
    <lineage>
        <taxon>Bacteria</taxon>
        <taxon>Pseudomonadati</taxon>
        <taxon>Aquificota</taxon>
        <taxon>Aquificia</taxon>
        <taxon>Desulfurobacteriales</taxon>
        <taxon>Desulfurobacteriaceae</taxon>
        <taxon>Thermovibrio</taxon>
    </lineage>
</organism>
<dbReference type="InterPro" id="IPR014729">
    <property type="entry name" value="Rossmann-like_a/b/a_fold"/>
</dbReference>
<dbReference type="Pfam" id="PF00750">
    <property type="entry name" value="tRNA-synt_1d"/>
    <property type="match status" value="1"/>
</dbReference>
<dbReference type="InterPro" id="IPR001412">
    <property type="entry name" value="aa-tRNA-synth_I_CS"/>
</dbReference>
<dbReference type="Gene3D" id="3.40.50.620">
    <property type="entry name" value="HUPs"/>
    <property type="match status" value="1"/>
</dbReference>
<dbReference type="Pfam" id="PF05746">
    <property type="entry name" value="DALR_1"/>
    <property type="match status" value="1"/>
</dbReference>
<evidence type="ECO:0000259" key="13">
    <source>
        <dbReference type="SMART" id="SM00836"/>
    </source>
</evidence>
<evidence type="ECO:0000256" key="3">
    <source>
        <dbReference type="ARBA" id="ARBA00011245"/>
    </source>
</evidence>
<dbReference type="Proteomes" id="UP000280881">
    <property type="component" value="Unassembled WGS sequence"/>
</dbReference>
<keyword evidence="8 11" id="KW-0648">Protein biosynthesis</keyword>
<dbReference type="InterPro" id="IPR005148">
    <property type="entry name" value="Arg-tRNA-synth_N"/>
</dbReference>
<proteinExistence type="inferred from homology"/>
<feature type="short sequence motif" description="'HIGH' region" evidence="11">
    <location>
        <begin position="124"/>
        <end position="134"/>
    </location>
</feature>